<evidence type="ECO:0000313" key="10">
    <source>
        <dbReference type="EMBL" id="CAA9568373.1"/>
    </source>
</evidence>
<evidence type="ECO:0000256" key="5">
    <source>
        <dbReference type="ARBA" id="ARBA00022438"/>
    </source>
</evidence>
<keyword evidence="6" id="KW-0645">Protease</keyword>
<evidence type="ECO:0000256" key="7">
    <source>
        <dbReference type="ARBA" id="ARBA00022723"/>
    </source>
</evidence>
<dbReference type="PANTHER" id="PTHR34448">
    <property type="entry name" value="AMINOPEPTIDASE"/>
    <property type="match status" value="1"/>
</dbReference>
<comment type="similarity">
    <text evidence="4">Belongs to the peptidase M29 family.</text>
</comment>
<gene>
    <name evidence="10" type="ORF">AVDCRST_MAG19-2518</name>
</gene>
<dbReference type="SUPFAM" id="SSF144052">
    <property type="entry name" value="Thermophilic metalloprotease-like"/>
    <property type="match status" value="1"/>
</dbReference>
<comment type="cofactor">
    <cofactor evidence="1">
        <name>Co(2+)</name>
        <dbReference type="ChEBI" id="CHEBI:48828"/>
    </cofactor>
</comment>
<comment type="cofactor">
    <cofactor evidence="3">
        <name>Zn(2+)</name>
        <dbReference type="ChEBI" id="CHEBI:29105"/>
    </cofactor>
</comment>
<keyword evidence="5 10" id="KW-0031">Aminopeptidase</keyword>
<comment type="cofactor">
    <cofactor evidence="2">
        <name>Mg(2+)</name>
        <dbReference type="ChEBI" id="CHEBI:18420"/>
    </cofactor>
</comment>
<dbReference type="GO" id="GO:0008237">
    <property type="term" value="F:metallopeptidase activity"/>
    <property type="evidence" value="ECO:0007669"/>
    <property type="project" value="UniProtKB-KW"/>
</dbReference>
<dbReference type="InterPro" id="IPR000787">
    <property type="entry name" value="Peptidase_M29"/>
</dbReference>
<reference evidence="10" key="1">
    <citation type="submission" date="2020-02" db="EMBL/GenBank/DDBJ databases">
        <authorList>
            <person name="Meier V. D."/>
        </authorList>
    </citation>
    <scope>NUCLEOTIDE SEQUENCE</scope>
    <source>
        <strain evidence="10">AVDCRST_MAG19</strain>
    </source>
</reference>
<sequence length="367" mass="40144">MTDPRIATWARTLVGYSVAVKPGQTVAIQGGVAAEPLLRAIYRETIARDAHPTMLPLFSGLGAELLRHGTDAQLDHLDPVERWVREGVDVSIRVMAETNTKALSAVEPARQARFQQARTGLMEAFMGRAASGALDWTLTLFPTDAYAQDADMATDDFAEFVYAACKLDRPDPVAAWREQAAEQERLIAWLAGKREIRLRGLDTDLTVSIVGRRWINADGTKNFPDGEIFTGPVEDGVDGHVRFSYPVVTAGREVHDVRLRFHGGRVVDASAAKNEAFLIQTLDTDAGARTLGEFAFGTNFGIDRFTKNILFDEKIGGTVHMAVGAGYPETGSVNRSAVHWDLICDLRDGGAIDVDGEPFLRDGRYVV</sequence>
<evidence type="ECO:0000256" key="6">
    <source>
        <dbReference type="ARBA" id="ARBA00022670"/>
    </source>
</evidence>
<accession>A0A6J4V568</accession>
<evidence type="ECO:0000256" key="3">
    <source>
        <dbReference type="ARBA" id="ARBA00001947"/>
    </source>
</evidence>
<evidence type="ECO:0000256" key="1">
    <source>
        <dbReference type="ARBA" id="ARBA00001941"/>
    </source>
</evidence>
<dbReference type="InterPro" id="IPR035097">
    <property type="entry name" value="M29_N-terminal"/>
</dbReference>
<proteinExistence type="inferred from homology"/>
<dbReference type="GO" id="GO:0046872">
    <property type="term" value="F:metal ion binding"/>
    <property type="evidence" value="ECO:0007669"/>
    <property type="project" value="UniProtKB-KW"/>
</dbReference>
<keyword evidence="7" id="KW-0479">Metal-binding</keyword>
<organism evidence="10">
    <name type="scientific">uncultured Thermomicrobiales bacterium</name>
    <dbReference type="NCBI Taxonomy" id="1645740"/>
    <lineage>
        <taxon>Bacteria</taxon>
        <taxon>Pseudomonadati</taxon>
        <taxon>Thermomicrobiota</taxon>
        <taxon>Thermomicrobia</taxon>
        <taxon>Thermomicrobiales</taxon>
        <taxon>environmental samples</taxon>
    </lineage>
</organism>
<dbReference type="EMBL" id="CADCWL010000122">
    <property type="protein sequence ID" value="CAA9568373.1"/>
    <property type="molecule type" value="Genomic_DNA"/>
</dbReference>
<dbReference type="AlphaFoldDB" id="A0A6J4V568"/>
<evidence type="ECO:0000256" key="8">
    <source>
        <dbReference type="ARBA" id="ARBA00022801"/>
    </source>
</evidence>
<keyword evidence="8" id="KW-0378">Hydrolase</keyword>
<protein>
    <submittedName>
        <fullName evidence="10">Aminopeptidase</fullName>
    </submittedName>
</protein>
<dbReference type="GO" id="GO:0006508">
    <property type="term" value="P:proteolysis"/>
    <property type="evidence" value="ECO:0007669"/>
    <property type="project" value="UniProtKB-KW"/>
</dbReference>
<dbReference type="GO" id="GO:0004177">
    <property type="term" value="F:aminopeptidase activity"/>
    <property type="evidence" value="ECO:0007669"/>
    <property type="project" value="UniProtKB-KW"/>
</dbReference>
<evidence type="ECO:0000256" key="4">
    <source>
        <dbReference type="ARBA" id="ARBA00008236"/>
    </source>
</evidence>
<dbReference type="InterPro" id="IPR052170">
    <property type="entry name" value="M29_Exopeptidase"/>
</dbReference>
<dbReference type="PANTHER" id="PTHR34448:SF1">
    <property type="entry name" value="BLL6088 PROTEIN"/>
    <property type="match status" value="1"/>
</dbReference>
<evidence type="ECO:0000256" key="2">
    <source>
        <dbReference type="ARBA" id="ARBA00001946"/>
    </source>
</evidence>
<keyword evidence="9" id="KW-0482">Metalloprotease</keyword>
<evidence type="ECO:0000256" key="9">
    <source>
        <dbReference type="ARBA" id="ARBA00023049"/>
    </source>
</evidence>
<dbReference type="PRINTS" id="PR00919">
    <property type="entry name" value="THERMOPTASE"/>
</dbReference>
<name>A0A6J4V568_9BACT</name>
<dbReference type="Pfam" id="PF02073">
    <property type="entry name" value="Peptidase_M29"/>
    <property type="match status" value="1"/>
</dbReference>
<dbReference type="Gene3D" id="3.40.1830.10">
    <property type="entry name" value="Thermophilic metalloprotease (M29)"/>
    <property type="match status" value="1"/>
</dbReference>